<dbReference type="InterPro" id="IPR030395">
    <property type="entry name" value="GP_PDE_dom"/>
</dbReference>
<evidence type="ECO:0000259" key="1">
    <source>
        <dbReference type="PROSITE" id="PS51704"/>
    </source>
</evidence>
<protein>
    <submittedName>
        <fullName evidence="2">Glycerophosphoryl diester phosphodiesterase</fullName>
    </submittedName>
</protein>
<keyword evidence="3" id="KW-1185">Reference proteome</keyword>
<dbReference type="FunFam" id="3.20.20.190:FF:000036">
    <property type="entry name" value="Glycerophosphodiester phosphodiesterase, cytosolic"/>
    <property type="match status" value="1"/>
</dbReference>
<evidence type="ECO:0000313" key="2">
    <source>
        <dbReference type="EMBL" id="TCL05144.1"/>
    </source>
</evidence>
<dbReference type="EMBL" id="SJOI01000001">
    <property type="protein sequence ID" value="TCL05144.1"/>
    <property type="molecule type" value="Genomic_DNA"/>
</dbReference>
<dbReference type="SUPFAM" id="SSF51695">
    <property type="entry name" value="PLC-like phosphodiesterases"/>
    <property type="match status" value="1"/>
</dbReference>
<dbReference type="GO" id="GO:0006629">
    <property type="term" value="P:lipid metabolic process"/>
    <property type="evidence" value="ECO:0007669"/>
    <property type="project" value="InterPro"/>
</dbReference>
<dbReference type="PANTHER" id="PTHR46211:SF1">
    <property type="entry name" value="GLYCEROPHOSPHODIESTER PHOSPHODIESTERASE, CYTOPLASMIC"/>
    <property type="match status" value="1"/>
</dbReference>
<dbReference type="CDD" id="cd08562">
    <property type="entry name" value="GDPD_EcUgpQ_like"/>
    <property type="match status" value="1"/>
</dbReference>
<dbReference type="RefSeq" id="WP_132923876.1">
    <property type="nucleotide sequence ID" value="NZ_SJOI01000001.1"/>
</dbReference>
<gene>
    <name evidence="2" type="ORF">EZJ58_3314</name>
</gene>
<sequence>MTEDWPYPTIVAHRGGGAQAPENTLSAIDTGARLGQKMIEVDAKLSADGQIFLLHDDTLERTTNGRGIAGEQPWETLSRLDAGEWYSDAFREEPLPLLTEVAARCAKYGMAVNIEIKPTTGADVETGRAVALAARELWRHMSPPPLLSSFSIEALAEALKSAPELPRGLLLDEWDDNWPALSQRLECSALHLNHELLTEERVTKIIDAGLHILAYTVNSPYRARTLLSWGVDSLCTDRIDLIDADFGADFTESAN</sequence>
<dbReference type="InterPro" id="IPR017946">
    <property type="entry name" value="PLC-like_Pdiesterase_TIM-brl"/>
</dbReference>
<evidence type="ECO:0000313" key="3">
    <source>
        <dbReference type="Proteomes" id="UP000294555"/>
    </source>
</evidence>
<dbReference type="Gene3D" id="3.20.20.190">
    <property type="entry name" value="Phosphatidylinositol (PI) phosphodiesterase"/>
    <property type="match status" value="1"/>
</dbReference>
<dbReference type="PANTHER" id="PTHR46211">
    <property type="entry name" value="GLYCEROPHOSPHORYL DIESTER PHOSPHODIESTERASE"/>
    <property type="match status" value="1"/>
</dbReference>
<proteinExistence type="predicted"/>
<dbReference type="NCBIfam" id="NF006989">
    <property type="entry name" value="PRK09454.1"/>
    <property type="match status" value="1"/>
</dbReference>
<name>A0A4R1NC96_9GAMM</name>
<feature type="domain" description="GP-PDE" evidence="1">
    <location>
        <begin position="8"/>
        <end position="246"/>
    </location>
</feature>
<comment type="caution">
    <text evidence="2">The sequence shown here is derived from an EMBL/GenBank/DDBJ whole genome shotgun (WGS) entry which is preliminary data.</text>
</comment>
<reference evidence="2 3" key="1">
    <citation type="submission" date="2019-02" db="EMBL/GenBank/DDBJ databases">
        <title>Investigation of anaerobic lignin degradation for improved lignocellulosic biofuels.</title>
        <authorList>
            <person name="Deangelis K."/>
        </authorList>
    </citation>
    <scope>NUCLEOTIDE SEQUENCE [LARGE SCALE GENOMIC DNA]</scope>
    <source>
        <strain evidence="2 3">159R</strain>
    </source>
</reference>
<dbReference type="Pfam" id="PF03009">
    <property type="entry name" value="GDPD"/>
    <property type="match status" value="1"/>
</dbReference>
<accession>A0A4R1NC96</accession>
<dbReference type="AlphaFoldDB" id="A0A4R1NC96"/>
<dbReference type="PROSITE" id="PS51704">
    <property type="entry name" value="GP_PDE"/>
    <property type="match status" value="1"/>
</dbReference>
<dbReference type="Proteomes" id="UP000294555">
    <property type="component" value="Unassembled WGS sequence"/>
</dbReference>
<dbReference type="OrthoDB" id="9795622at2"/>
<dbReference type="GO" id="GO:0008081">
    <property type="term" value="F:phosphoric diester hydrolase activity"/>
    <property type="evidence" value="ECO:0007669"/>
    <property type="project" value="InterPro"/>
</dbReference>
<organism evidence="2 3">
    <name type="scientific">Sodalis ligni</name>
    <dbReference type="NCBI Taxonomy" id="2697027"/>
    <lineage>
        <taxon>Bacteria</taxon>
        <taxon>Pseudomonadati</taxon>
        <taxon>Pseudomonadota</taxon>
        <taxon>Gammaproteobacteria</taxon>
        <taxon>Enterobacterales</taxon>
        <taxon>Bruguierivoracaceae</taxon>
        <taxon>Sodalis</taxon>
    </lineage>
</organism>